<accession>A0ABD1QE69</accession>
<sequence>MAPLLAVHSRRSERSEARTEGRKDRKHVLVKLGDVKEKLEFHEDDDDENLLFSNLLKAMELSINFRMSPIEKYNERRDSTDHINVYKTKLQGSSPAVKCKNFHTTLTSDVKRGYNKLKPKALGAGLSSNRSSSTLLFAIGQ</sequence>
<protein>
    <submittedName>
        <fullName evidence="2">Activating signal cointegrator 1 complex subunit 2-like protein</fullName>
    </submittedName>
</protein>
<proteinExistence type="predicted"/>
<feature type="compositionally biased region" description="Basic and acidic residues" evidence="1">
    <location>
        <begin position="10"/>
        <end position="23"/>
    </location>
</feature>
<evidence type="ECO:0000256" key="1">
    <source>
        <dbReference type="SAM" id="MobiDB-lite"/>
    </source>
</evidence>
<comment type="caution">
    <text evidence="2">The sequence shown here is derived from an EMBL/GenBank/DDBJ whole genome shotgun (WGS) entry which is preliminary data.</text>
</comment>
<reference evidence="3" key="1">
    <citation type="submission" date="2024-07" db="EMBL/GenBank/DDBJ databases">
        <title>Two chromosome-level genome assemblies of Korean endemic species Abeliophyllum distichum and Forsythia ovata (Oleaceae).</title>
        <authorList>
            <person name="Jang H."/>
        </authorList>
    </citation>
    <scope>NUCLEOTIDE SEQUENCE [LARGE SCALE GENOMIC DNA]</scope>
</reference>
<dbReference type="EMBL" id="JBFOLK010000011">
    <property type="protein sequence ID" value="KAL2474421.1"/>
    <property type="molecule type" value="Genomic_DNA"/>
</dbReference>
<evidence type="ECO:0000313" key="3">
    <source>
        <dbReference type="Proteomes" id="UP001604336"/>
    </source>
</evidence>
<gene>
    <name evidence="2" type="ORF">Adt_35157</name>
</gene>
<organism evidence="2 3">
    <name type="scientific">Abeliophyllum distichum</name>
    <dbReference type="NCBI Taxonomy" id="126358"/>
    <lineage>
        <taxon>Eukaryota</taxon>
        <taxon>Viridiplantae</taxon>
        <taxon>Streptophyta</taxon>
        <taxon>Embryophyta</taxon>
        <taxon>Tracheophyta</taxon>
        <taxon>Spermatophyta</taxon>
        <taxon>Magnoliopsida</taxon>
        <taxon>eudicotyledons</taxon>
        <taxon>Gunneridae</taxon>
        <taxon>Pentapetalae</taxon>
        <taxon>asterids</taxon>
        <taxon>lamiids</taxon>
        <taxon>Lamiales</taxon>
        <taxon>Oleaceae</taxon>
        <taxon>Forsythieae</taxon>
        <taxon>Abeliophyllum</taxon>
    </lineage>
</organism>
<evidence type="ECO:0000313" key="2">
    <source>
        <dbReference type="EMBL" id="KAL2474421.1"/>
    </source>
</evidence>
<keyword evidence="3" id="KW-1185">Reference proteome</keyword>
<feature type="region of interest" description="Disordered" evidence="1">
    <location>
        <begin position="1"/>
        <end position="23"/>
    </location>
</feature>
<dbReference type="AlphaFoldDB" id="A0ABD1QE69"/>
<name>A0ABD1QE69_9LAMI</name>
<dbReference type="Proteomes" id="UP001604336">
    <property type="component" value="Unassembled WGS sequence"/>
</dbReference>